<comment type="caution">
    <text evidence="2">The sequence shown here is derived from an EMBL/GenBank/DDBJ whole genome shotgun (WGS) entry which is preliminary data.</text>
</comment>
<feature type="coiled-coil region" evidence="1">
    <location>
        <begin position="7"/>
        <end position="34"/>
    </location>
</feature>
<name>A0A0F9V6T5_9ZZZZ</name>
<dbReference type="EMBL" id="LAZR01000653">
    <property type="protein sequence ID" value="KKN61578.1"/>
    <property type="molecule type" value="Genomic_DNA"/>
</dbReference>
<keyword evidence="1" id="KW-0175">Coiled coil</keyword>
<proteinExistence type="predicted"/>
<evidence type="ECO:0000256" key="1">
    <source>
        <dbReference type="SAM" id="Coils"/>
    </source>
</evidence>
<organism evidence="2">
    <name type="scientific">marine sediment metagenome</name>
    <dbReference type="NCBI Taxonomy" id="412755"/>
    <lineage>
        <taxon>unclassified sequences</taxon>
        <taxon>metagenomes</taxon>
        <taxon>ecological metagenomes</taxon>
    </lineage>
</organism>
<gene>
    <name evidence="2" type="ORF">LCGC14_0520310</name>
</gene>
<sequence>MSDSIAVDQVLADLEHIRDEIEQAACELAKVEKKQAHMGHVLQQSKDEHELMIVTATMEAYAEDVVNGKNQKMRDAQLSAYIGTHKGIELTMRQYRRAETEVAILETEATLHRRNYTVATNRLWALRAMAELHSARLNSMAGVEYHTERGERVG</sequence>
<reference evidence="2" key="1">
    <citation type="journal article" date="2015" name="Nature">
        <title>Complex archaea that bridge the gap between prokaryotes and eukaryotes.</title>
        <authorList>
            <person name="Spang A."/>
            <person name="Saw J.H."/>
            <person name="Jorgensen S.L."/>
            <person name="Zaremba-Niedzwiedzka K."/>
            <person name="Martijn J."/>
            <person name="Lind A.E."/>
            <person name="van Eijk R."/>
            <person name="Schleper C."/>
            <person name="Guy L."/>
            <person name="Ettema T.J."/>
        </authorList>
    </citation>
    <scope>NUCLEOTIDE SEQUENCE</scope>
</reference>
<evidence type="ECO:0000313" key="2">
    <source>
        <dbReference type="EMBL" id="KKN61578.1"/>
    </source>
</evidence>
<accession>A0A0F9V6T5</accession>
<dbReference type="AlphaFoldDB" id="A0A0F9V6T5"/>
<protein>
    <submittedName>
        <fullName evidence="2">Uncharacterized protein</fullName>
    </submittedName>
</protein>
<feature type="coiled-coil region" evidence="1">
    <location>
        <begin position="88"/>
        <end position="115"/>
    </location>
</feature>